<dbReference type="InterPro" id="IPR032710">
    <property type="entry name" value="NTF2-like_dom_sf"/>
</dbReference>
<name>A0ABW7SJQ9_9ACTN</name>
<protein>
    <submittedName>
        <fullName evidence="2">Nuclear transport factor 2 family protein</fullName>
    </submittedName>
</protein>
<proteinExistence type="predicted"/>
<gene>
    <name evidence="2" type="ORF">ACH4OY_14615</name>
</gene>
<keyword evidence="3" id="KW-1185">Reference proteome</keyword>
<accession>A0ABW7SJQ9</accession>
<organism evidence="2 3">
    <name type="scientific">Micromonospora rubida</name>
    <dbReference type="NCBI Taxonomy" id="2697657"/>
    <lineage>
        <taxon>Bacteria</taxon>
        <taxon>Bacillati</taxon>
        <taxon>Actinomycetota</taxon>
        <taxon>Actinomycetes</taxon>
        <taxon>Micromonosporales</taxon>
        <taxon>Micromonosporaceae</taxon>
        <taxon>Micromonospora</taxon>
    </lineage>
</organism>
<evidence type="ECO:0000313" key="3">
    <source>
        <dbReference type="Proteomes" id="UP001611075"/>
    </source>
</evidence>
<dbReference type="Gene3D" id="3.10.450.50">
    <property type="match status" value="1"/>
</dbReference>
<dbReference type="RefSeq" id="WP_396679744.1">
    <property type="nucleotide sequence ID" value="NZ_JBIRPU010000008.1"/>
</dbReference>
<sequence>MTENDPLAALERRVRKLEDRLALLQILASYGPGVDSGAATATAELWTEDGTYDTDLVTMAGRTAIADMVTSDRHHQLIEDGSAHLQGIPHIQVTGDNAVVTAYSQLVLRNRDSDSYRIWRTGVNRWEFIRTAEGWKATHRINRQLDGSVEARDLLGTAVNGTPGADREISD</sequence>
<evidence type="ECO:0000259" key="1">
    <source>
        <dbReference type="Pfam" id="PF13577"/>
    </source>
</evidence>
<dbReference type="Proteomes" id="UP001611075">
    <property type="component" value="Unassembled WGS sequence"/>
</dbReference>
<evidence type="ECO:0000313" key="2">
    <source>
        <dbReference type="EMBL" id="MFI0793904.1"/>
    </source>
</evidence>
<dbReference type="EMBL" id="JBIRPU010000008">
    <property type="protein sequence ID" value="MFI0793904.1"/>
    <property type="molecule type" value="Genomic_DNA"/>
</dbReference>
<dbReference type="SUPFAM" id="SSF54427">
    <property type="entry name" value="NTF2-like"/>
    <property type="match status" value="1"/>
</dbReference>
<reference evidence="2 3" key="1">
    <citation type="submission" date="2024-10" db="EMBL/GenBank/DDBJ databases">
        <title>The Natural Products Discovery Center: Release of the First 8490 Sequenced Strains for Exploring Actinobacteria Biosynthetic Diversity.</title>
        <authorList>
            <person name="Kalkreuter E."/>
            <person name="Kautsar S.A."/>
            <person name="Yang D."/>
            <person name="Bader C.D."/>
            <person name="Teijaro C.N."/>
            <person name="Fluegel L."/>
            <person name="Davis C.M."/>
            <person name="Simpson J.R."/>
            <person name="Lauterbach L."/>
            <person name="Steele A.D."/>
            <person name="Gui C."/>
            <person name="Meng S."/>
            <person name="Li G."/>
            <person name="Viehrig K."/>
            <person name="Ye F."/>
            <person name="Su P."/>
            <person name="Kiefer A.F."/>
            <person name="Nichols A."/>
            <person name="Cepeda A.J."/>
            <person name="Yan W."/>
            <person name="Fan B."/>
            <person name="Jiang Y."/>
            <person name="Adhikari A."/>
            <person name="Zheng C.-J."/>
            <person name="Schuster L."/>
            <person name="Cowan T.M."/>
            <person name="Smanski M.J."/>
            <person name="Chevrette M.G."/>
            <person name="De Carvalho L.P.S."/>
            <person name="Shen B."/>
        </authorList>
    </citation>
    <scope>NUCLEOTIDE SEQUENCE [LARGE SCALE GENOMIC DNA]</scope>
    <source>
        <strain evidence="2 3">NPDC021253</strain>
    </source>
</reference>
<dbReference type="InterPro" id="IPR037401">
    <property type="entry name" value="SnoaL-like"/>
</dbReference>
<feature type="domain" description="SnoaL-like" evidence="1">
    <location>
        <begin position="15"/>
        <end position="140"/>
    </location>
</feature>
<dbReference type="Pfam" id="PF13577">
    <property type="entry name" value="SnoaL_4"/>
    <property type="match status" value="1"/>
</dbReference>
<comment type="caution">
    <text evidence="2">The sequence shown here is derived from an EMBL/GenBank/DDBJ whole genome shotgun (WGS) entry which is preliminary data.</text>
</comment>